<keyword evidence="2 6" id="KW-0812">Transmembrane</keyword>
<dbReference type="PANTHER" id="PTHR13377">
    <property type="entry name" value="PLACENTAL PROTEIN 6"/>
    <property type="match status" value="1"/>
</dbReference>
<accession>A0A9W8HFZ6</accession>
<dbReference type="SUPFAM" id="SSF144091">
    <property type="entry name" value="Rhomboid-like"/>
    <property type="match status" value="1"/>
</dbReference>
<feature type="compositionally biased region" description="Low complexity" evidence="5">
    <location>
        <begin position="312"/>
        <end position="345"/>
    </location>
</feature>
<feature type="transmembrane region" description="Helical" evidence="6">
    <location>
        <begin position="109"/>
        <end position="131"/>
    </location>
</feature>
<keyword evidence="3 6" id="KW-1133">Transmembrane helix</keyword>
<evidence type="ECO:0000313" key="8">
    <source>
        <dbReference type="Proteomes" id="UP001140217"/>
    </source>
</evidence>
<dbReference type="PANTHER" id="PTHR13377:SF3">
    <property type="entry name" value="TRANSMEMBRANE PROTEIN 115"/>
    <property type="match status" value="1"/>
</dbReference>
<name>A0A9W8HFZ6_9FUNG</name>
<evidence type="ECO:0000256" key="1">
    <source>
        <dbReference type="ARBA" id="ARBA00004141"/>
    </source>
</evidence>
<dbReference type="GO" id="GO:0006890">
    <property type="term" value="P:retrograde vesicle-mediated transport, Golgi to endoplasmic reticulum"/>
    <property type="evidence" value="ECO:0007669"/>
    <property type="project" value="InterPro"/>
</dbReference>
<dbReference type="FunFam" id="1.20.1540.10:FF:000004">
    <property type="entry name" value="Transmembrane protein 115"/>
    <property type="match status" value="1"/>
</dbReference>
<dbReference type="InterPro" id="IPR035952">
    <property type="entry name" value="Rhomboid-like_sf"/>
</dbReference>
<feature type="transmembrane region" description="Helical" evidence="6">
    <location>
        <begin position="137"/>
        <end position="161"/>
    </location>
</feature>
<dbReference type="GO" id="GO:0005794">
    <property type="term" value="C:Golgi apparatus"/>
    <property type="evidence" value="ECO:0007669"/>
    <property type="project" value="TreeGrafter"/>
</dbReference>
<dbReference type="GO" id="GO:0016020">
    <property type="term" value="C:membrane"/>
    <property type="evidence" value="ECO:0007669"/>
    <property type="project" value="UniProtKB-SubCell"/>
</dbReference>
<comment type="subcellular location">
    <subcellularLocation>
        <location evidence="1">Membrane</location>
        <topology evidence="1">Multi-pass membrane protein</topology>
    </subcellularLocation>
</comment>
<dbReference type="OrthoDB" id="73612at2759"/>
<dbReference type="EMBL" id="JANBUL010000027">
    <property type="protein sequence ID" value="KAJ2784415.1"/>
    <property type="molecule type" value="Genomic_DNA"/>
</dbReference>
<keyword evidence="4 6" id="KW-0472">Membrane</keyword>
<dbReference type="AlphaFoldDB" id="A0A9W8HFZ6"/>
<dbReference type="Gene3D" id="1.20.1540.10">
    <property type="entry name" value="Rhomboid-like"/>
    <property type="match status" value="1"/>
</dbReference>
<dbReference type="Pfam" id="PF10231">
    <property type="entry name" value="COA8"/>
    <property type="match status" value="1"/>
</dbReference>
<protein>
    <submittedName>
        <fullName evidence="7">Uncharacterized protein</fullName>
    </submittedName>
</protein>
<dbReference type="InterPro" id="IPR018796">
    <property type="entry name" value="COA8"/>
</dbReference>
<sequence length="510" mass="54372">MRTLLAHAWGLPPVTKAAGAACAALSVAAYVLRSRAAWPGPGDPVAEAGADPARFLVLRAGHVTRYPWTVATGPLTEPSPLLLACALAALATVGSFLERHWGGRSYAAFLAVVAAVPAAAAAVATIALYAVRRNAEFLYATPIGGLAGVAAGFTVGLKQLVPEHRVKLLRGAVGFRVNDLPGLYTLVVPVLFTLLGNLGAVLLADIGFVVSFVYLRFYKRTGPVKGDRSDAFAFCTLFPPFAQPVVARLADGVYNLAVAARLITSDEGYRQAVDMEAGVGLRGPAAEPPAEASDADRRRALAAKAVDVRLASESPAPSSSAAATATATASPPAPAAMAPPDGSADAPRDGPGGPDPSALLPGQLLVGPPHPVSNIRPVRFYVPPDESPAERRYRELREDAVRQDHRFWLDNNSRFEQGKAEARSACPVDGLAAYYKQYQDDAYRRHLAYNRYVWRRSFAMLWPAVRAWITGLGKRRRRTLAAAATHSAQAYFDRGPAATDRRAEKIKSYY</sequence>
<evidence type="ECO:0000256" key="4">
    <source>
        <dbReference type="ARBA" id="ARBA00023136"/>
    </source>
</evidence>
<evidence type="ECO:0000256" key="6">
    <source>
        <dbReference type="SAM" id="Phobius"/>
    </source>
</evidence>
<organism evidence="7 8">
    <name type="scientific">Coemansia javaensis</name>
    <dbReference type="NCBI Taxonomy" id="2761396"/>
    <lineage>
        <taxon>Eukaryota</taxon>
        <taxon>Fungi</taxon>
        <taxon>Fungi incertae sedis</taxon>
        <taxon>Zoopagomycota</taxon>
        <taxon>Kickxellomycotina</taxon>
        <taxon>Kickxellomycetes</taxon>
        <taxon>Kickxellales</taxon>
        <taxon>Kickxellaceae</taxon>
        <taxon>Coemansia</taxon>
    </lineage>
</organism>
<reference evidence="7" key="1">
    <citation type="submission" date="2022-07" db="EMBL/GenBank/DDBJ databases">
        <title>Phylogenomic reconstructions and comparative analyses of Kickxellomycotina fungi.</title>
        <authorList>
            <person name="Reynolds N.K."/>
            <person name="Stajich J.E."/>
            <person name="Barry K."/>
            <person name="Grigoriev I.V."/>
            <person name="Crous P."/>
            <person name="Smith M.E."/>
        </authorList>
    </citation>
    <scope>NUCLEOTIDE SEQUENCE</scope>
    <source>
        <strain evidence="7">NBRC 105414</strain>
    </source>
</reference>
<feature type="transmembrane region" description="Helical" evidence="6">
    <location>
        <begin position="198"/>
        <end position="218"/>
    </location>
</feature>
<evidence type="ECO:0000256" key="5">
    <source>
        <dbReference type="SAM" id="MobiDB-lite"/>
    </source>
</evidence>
<dbReference type="Proteomes" id="UP001140217">
    <property type="component" value="Unassembled WGS sequence"/>
</dbReference>
<keyword evidence="8" id="KW-1185">Reference proteome</keyword>
<gene>
    <name evidence="7" type="ORF">H4R18_001125</name>
</gene>
<dbReference type="Pfam" id="PF08551">
    <property type="entry name" value="DUF1751"/>
    <property type="match status" value="1"/>
</dbReference>
<dbReference type="InterPro" id="IPR013861">
    <property type="entry name" value="TMEM115/Pdh1/Rbl19"/>
</dbReference>
<evidence type="ECO:0000256" key="2">
    <source>
        <dbReference type="ARBA" id="ARBA00022692"/>
    </source>
</evidence>
<comment type="caution">
    <text evidence="7">The sequence shown here is derived from an EMBL/GenBank/DDBJ whole genome shotgun (WGS) entry which is preliminary data.</text>
</comment>
<dbReference type="SMART" id="SM01160">
    <property type="entry name" value="DUF1751"/>
    <property type="match status" value="1"/>
</dbReference>
<proteinExistence type="predicted"/>
<feature type="region of interest" description="Disordered" evidence="5">
    <location>
        <begin position="312"/>
        <end position="368"/>
    </location>
</feature>
<dbReference type="GO" id="GO:0097193">
    <property type="term" value="P:intrinsic apoptotic signaling pathway"/>
    <property type="evidence" value="ECO:0007669"/>
    <property type="project" value="InterPro"/>
</dbReference>
<evidence type="ECO:0000313" key="7">
    <source>
        <dbReference type="EMBL" id="KAJ2784415.1"/>
    </source>
</evidence>
<evidence type="ECO:0000256" key="3">
    <source>
        <dbReference type="ARBA" id="ARBA00022989"/>
    </source>
</evidence>